<organism evidence="2 3">
    <name type="scientific">Algisphaera agarilytica</name>
    <dbReference type="NCBI Taxonomy" id="1385975"/>
    <lineage>
        <taxon>Bacteria</taxon>
        <taxon>Pseudomonadati</taxon>
        <taxon>Planctomycetota</taxon>
        <taxon>Phycisphaerae</taxon>
        <taxon>Phycisphaerales</taxon>
        <taxon>Phycisphaeraceae</taxon>
        <taxon>Algisphaera</taxon>
    </lineage>
</organism>
<accession>A0A7X0H613</accession>
<evidence type="ECO:0000256" key="1">
    <source>
        <dbReference type="SAM" id="MobiDB-lite"/>
    </source>
</evidence>
<protein>
    <submittedName>
        <fullName evidence="2">Uncharacterized protein</fullName>
    </submittedName>
</protein>
<evidence type="ECO:0000313" key="3">
    <source>
        <dbReference type="Proteomes" id="UP000541810"/>
    </source>
</evidence>
<comment type="caution">
    <text evidence="2">The sequence shown here is derived from an EMBL/GenBank/DDBJ whole genome shotgun (WGS) entry which is preliminary data.</text>
</comment>
<keyword evidence="3" id="KW-1185">Reference proteome</keyword>
<dbReference type="Proteomes" id="UP000541810">
    <property type="component" value="Unassembled WGS sequence"/>
</dbReference>
<dbReference type="EMBL" id="JACHGY010000001">
    <property type="protein sequence ID" value="MBB6429956.1"/>
    <property type="molecule type" value="Genomic_DNA"/>
</dbReference>
<evidence type="ECO:0000313" key="2">
    <source>
        <dbReference type="EMBL" id="MBB6429956.1"/>
    </source>
</evidence>
<gene>
    <name evidence="2" type="ORF">HNQ40_001762</name>
</gene>
<name>A0A7X0H613_9BACT</name>
<reference evidence="2 3" key="1">
    <citation type="submission" date="2020-08" db="EMBL/GenBank/DDBJ databases">
        <title>Genomic Encyclopedia of Type Strains, Phase IV (KMG-IV): sequencing the most valuable type-strain genomes for metagenomic binning, comparative biology and taxonomic classification.</title>
        <authorList>
            <person name="Goeker M."/>
        </authorList>
    </citation>
    <scope>NUCLEOTIDE SEQUENCE [LARGE SCALE GENOMIC DNA]</scope>
    <source>
        <strain evidence="2 3">DSM 103725</strain>
    </source>
</reference>
<dbReference type="RefSeq" id="WP_184677506.1">
    <property type="nucleotide sequence ID" value="NZ_JACHGY010000001.1"/>
</dbReference>
<proteinExistence type="predicted"/>
<feature type="region of interest" description="Disordered" evidence="1">
    <location>
        <begin position="24"/>
        <end position="56"/>
    </location>
</feature>
<feature type="compositionally biased region" description="Basic and acidic residues" evidence="1">
    <location>
        <begin position="26"/>
        <end position="40"/>
    </location>
</feature>
<dbReference type="AlphaFoldDB" id="A0A7X0H613"/>
<sequence length="95" mass="10765">MPGPPLKLDPARRSWHITFGTYATRLHNDPRPTIDRRHNQPDTPFPPPDPDKQQAPANAPVYLTRDQCLHIENALPAICDRGNWTYRTSAAPCDI</sequence>